<evidence type="ECO:0000256" key="8">
    <source>
        <dbReference type="ARBA" id="ARBA00023163"/>
    </source>
</evidence>
<dbReference type="EMBL" id="SMFQ01000005">
    <property type="protein sequence ID" value="TCJ82941.1"/>
    <property type="molecule type" value="Genomic_DNA"/>
</dbReference>
<feature type="domain" description="HTH araC/xylS-type" evidence="11">
    <location>
        <begin position="17"/>
        <end position="115"/>
    </location>
</feature>
<accession>A0A4R1EY52</accession>
<dbReference type="InterPro" id="IPR036217">
    <property type="entry name" value="MethylDNA_cys_MeTrfase_DNAb"/>
</dbReference>
<dbReference type="OrthoDB" id="9811249at2"/>
<evidence type="ECO:0000256" key="3">
    <source>
        <dbReference type="ARBA" id="ARBA00011918"/>
    </source>
</evidence>
<evidence type="ECO:0000256" key="7">
    <source>
        <dbReference type="ARBA" id="ARBA00023015"/>
    </source>
</evidence>
<dbReference type="InterPro" id="IPR018060">
    <property type="entry name" value="HTH_AraC"/>
</dbReference>
<evidence type="ECO:0000256" key="9">
    <source>
        <dbReference type="ARBA" id="ARBA00023204"/>
    </source>
</evidence>
<dbReference type="Pfam" id="PF01035">
    <property type="entry name" value="DNA_binding_1"/>
    <property type="match status" value="1"/>
</dbReference>
<keyword evidence="13" id="KW-1185">Reference proteome</keyword>
<dbReference type="EC" id="2.1.1.63" evidence="3"/>
<dbReference type="CDD" id="cd06445">
    <property type="entry name" value="ATase"/>
    <property type="match status" value="1"/>
</dbReference>
<dbReference type="PROSITE" id="PS00374">
    <property type="entry name" value="MGMT"/>
    <property type="match status" value="1"/>
</dbReference>
<name>A0A4R1EY52_9GAMM</name>
<reference evidence="12 13" key="1">
    <citation type="submission" date="2019-03" db="EMBL/GenBank/DDBJ databases">
        <title>Genomic Encyclopedia of Type Strains, Phase IV (KMG-IV): sequencing the most valuable type-strain genomes for metagenomic binning, comparative biology and taxonomic classification.</title>
        <authorList>
            <person name="Goeker M."/>
        </authorList>
    </citation>
    <scope>NUCLEOTIDE SEQUENCE [LARGE SCALE GENOMIC DNA]</scope>
    <source>
        <strain evidence="12 13">DSM 24830</strain>
    </source>
</reference>
<evidence type="ECO:0000256" key="6">
    <source>
        <dbReference type="ARBA" id="ARBA00022763"/>
    </source>
</evidence>
<dbReference type="FunFam" id="1.10.10.10:FF:000214">
    <property type="entry name" value="Methylated-DNA--protein-cysteine methyltransferase"/>
    <property type="match status" value="1"/>
</dbReference>
<comment type="caution">
    <text evidence="12">The sequence shown here is derived from an EMBL/GenBank/DDBJ whole genome shotgun (WGS) entry which is preliminary data.</text>
</comment>
<keyword evidence="9" id="KW-0234">DNA repair</keyword>
<dbReference type="SUPFAM" id="SSF46767">
    <property type="entry name" value="Methylated DNA-protein cysteine methyltransferase, C-terminal domain"/>
    <property type="match status" value="1"/>
</dbReference>
<dbReference type="GO" id="GO:0003908">
    <property type="term" value="F:methylated-DNA-[protein]-cysteine S-methyltransferase activity"/>
    <property type="evidence" value="ECO:0007669"/>
    <property type="project" value="UniProtKB-EC"/>
</dbReference>
<dbReference type="InterPro" id="IPR014048">
    <property type="entry name" value="MethylDNA_cys_MeTrfase_DNA-bd"/>
</dbReference>
<evidence type="ECO:0000313" key="12">
    <source>
        <dbReference type="EMBL" id="TCJ82941.1"/>
    </source>
</evidence>
<evidence type="ECO:0000256" key="2">
    <source>
        <dbReference type="ARBA" id="ARBA00008711"/>
    </source>
</evidence>
<dbReference type="InterPro" id="IPR036631">
    <property type="entry name" value="MGMT_N_sf"/>
</dbReference>
<dbReference type="InterPro" id="IPR036388">
    <property type="entry name" value="WH-like_DNA-bd_sf"/>
</dbReference>
<comment type="catalytic activity">
    <reaction evidence="1">
        <text>a 4-O-methyl-thymidine in DNA + L-cysteinyl-[protein] = a thymidine in DNA + S-methyl-L-cysteinyl-[protein]</text>
        <dbReference type="Rhea" id="RHEA:53428"/>
        <dbReference type="Rhea" id="RHEA-COMP:10131"/>
        <dbReference type="Rhea" id="RHEA-COMP:10132"/>
        <dbReference type="Rhea" id="RHEA-COMP:13555"/>
        <dbReference type="Rhea" id="RHEA-COMP:13556"/>
        <dbReference type="ChEBI" id="CHEBI:29950"/>
        <dbReference type="ChEBI" id="CHEBI:82612"/>
        <dbReference type="ChEBI" id="CHEBI:137386"/>
        <dbReference type="ChEBI" id="CHEBI:137387"/>
        <dbReference type="EC" id="2.1.1.63"/>
    </reaction>
</comment>
<dbReference type="Gene3D" id="3.30.160.70">
    <property type="entry name" value="Methylated DNA-protein cysteine methyltransferase domain"/>
    <property type="match status" value="1"/>
</dbReference>
<dbReference type="PANTHER" id="PTHR10815">
    <property type="entry name" value="METHYLATED-DNA--PROTEIN-CYSTEINE METHYLTRANSFERASE"/>
    <property type="match status" value="1"/>
</dbReference>
<evidence type="ECO:0000256" key="10">
    <source>
        <dbReference type="ARBA" id="ARBA00049348"/>
    </source>
</evidence>
<dbReference type="SUPFAM" id="SSF53155">
    <property type="entry name" value="Methylated DNA-protein cysteine methyltransferase domain"/>
    <property type="match status" value="1"/>
</dbReference>
<comment type="catalytic activity">
    <reaction evidence="10">
        <text>a 6-O-methyl-2'-deoxyguanosine in DNA + L-cysteinyl-[protein] = S-methyl-L-cysteinyl-[protein] + a 2'-deoxyguanosine in DNA</text>
        <dbReference type="Rhea" id="RHEA:24000"/>
        <dbReference type="Rhea" id="RHEA-COMP:10131"/>
        <dbReference type="Rhea" id="RHEA-COMP:10132"/>
        <dbReference type="Rhea" id="RHEA-COMP:11367"/>
        <dbReference type="Rhea" id="RHEA-COMP:11368"/>
        <dbReference type="ChEBI" id="CHEBI:29950"/>
        <dbReference type="ChEBI" id="CHEBI:82612"/>
        <dbReference type="ChEBI" id="CHEBI:85445"/>
        <dbReference type="ChEBI" id="CHEBI:85448"/>
        <dbReference type="EC" id="2.1.1.63"/>
    </reaction>
</comment>
<dbReference type="AlphaFoldDB" id="A0A4R1EY52"/>
<keyword evidence="5 12" id="KW-0808">Transferase</keyword>
<keyword evidence="6" id="KW-0227">DNA damage</keyword>
<keyword evidence="8" id="KW-0804">Transcription</keyword>
<dbReference type="Gene3D" id="1.10.10.60">
    <property type="entry name" value="Homeodomain-like"/>
    <property type="match status" value="2"/>
</dbReference>
<dbReference type="GO" id="GO:0003700">
    <property type="term" value="F:DNA-binding transcription factor activity"/>
    <property type="evidence" value="ECO:0007669"/>
    <property type="project" value="InterPro"/>
</dbReference>
<dbReference type="Proteomes" id="UP000294887">
    <property type="component" value="Unassembled WGS sequence"/>
</dbReference>
<proteinExistence type="inferred from homology"/>
<dbReference type="PROSITE" id="PS01124">
    <property type="entry name" value="HTH_ARAC_FAMILY_2"/>
    <property type="match status" value="1"/>
</dbReference>
<dbReference type="SUPFAM" id="SSF46689">
    <property type="entry name" value="Homeodomain-like"/>
    <property type="match status" value="2"/>
</dbReference>
<keyword evidence="4 12" id="KW-0489">Methyltransferase</keyword>
<dbReference type="Gene3D" id="1.10.10.10">
    <property type="entry name" value="Winged helix-like DNA-binding domain superfamily/Winged helix DNA-binding domain"/>
    <property type="match status" value="1"/>
</dbReference>
<evidence type="ECO:0000256" key="1">
    <source>
        <dbReference type="ARBA" id="ARBA00001286"/>
    </source>
</evidence>
<organism evidence="12 13">
    <name type="scientific">Cocleimonas flava</name>
    <dbReference type="NCBI Taxonomy" id="634765"/>
    <lineage>
        <taxon>Bacteria</taxon>
        <taxon>Pseudomonadati</taxon>
        <taxon>Pseudomonadota</taxon>
        <taxon>Gammaproteobacteria</taxon>
        <taxon>Thiotrichales</taxon>
        <taxon>Thiotrichaceae</taxon>
        <taxon>Cocleimonas</taxon>
    </lineage>
</organism>
<evidence type="ECO:0000259" key="11">
    <source>
        <dbReference type="PROSITE" id="PS01124"/>
    </source>
</evidence>
<sequence length="298" mass="33488">MSNIQQNTDSRDYERIEAAILFIKENFQQQPSLDEIAAHVHLSPFHFQRLFTDWAGISPKQFLQYTSINYAKQILKESQSTLLEVSEKTGLSGTGRLHDLFIKIEGMTPGEYKKGGESLTIYYQYVQSIFGLVLVASTEKGICYMGFVAEEKRKTFEELLQRFPQATFKEAEKELHSHIVNFGKFDSYNSGSDSFNDGMINLHIKGSEFQLNVWEALLKIPLGQLNTYGNIADIIKRPKASRAVGTAIGGNPVAFLIPCHRVIRASGVSGGYMWGQERKSAMLGWEAAQIANSKNDKT</sequence>
<dbReference type="Pfam" id="PF12833">
    <property type="entry name" value="HTH_18"/>
    <property type="match status" value="1"/>
</dbReference>
<dbReference type="GO" id="GO:0032259">
    <property type="term" value="P:methylation"/>
    <property type="evidence" value="ECO:0007669"/>
    <property type="project" value="UniProtKB-KW"/>
</dbReference>
<keyword evidence="7" id="KW-0805">Transcription regulation</keyword>
<evidence type="ECO:0000256" key="5">
    <source>
        <dbReference type="ARBA" id="ARBA00022679"/>
    </source>
</evidence>
<dbReference type="InterPro" id="IPR009057">
    <property type="entry name" value="Homeodomain-like_sf"/>
</dbReference>
<dbReference type="RefSeq" id="WP_131907437.1">
    <property type="nucleotide sequence ID" value="NZ_BAAAFU010000007.1"/>
</dbReference>
<protein>
    <recommendedName>
        <fullName evidence="3">methylated-DNA--[protein]-cysteine S-methyltransferase</fullName>
        <ecNumber evidence="3">2.1.1.63</ecNumber>
    </recommendedName>
</protein>
<dbReference type="NCBIfam" id="TIGR00589">
    <property type="entry name" value="ogt"/>
    <property type="match status" value="1"/>
</dbReference>
<evidence type="ECO:0000256" key="4">
    <source>
        <dbReference type="ARBA" id="ARBA00022603"/>
    </source>
</evidence>
<comment type="similarity">
    <text evidence="2">Belongs to the MGMT family.</text>
</comment>
<dbReference type="GO" id="GO:0006281">
    <property type="term" value="P:DNA repair"/>
    <property type="evidence" value="ECO:0007669"/>
    <property type="project" value="UniProtKB-KW"/>
</dbReference>
<gene>
    <name evidence="12" type="ORF">EV695_3679</name>
</gene>
<evidence type="ECO:0000313" key="13">
    <source>
        <dbReference type="Proteomes" id="UP000294887"/>
    </source>
</evidence>
<dbReference type="GO" id="GO:0043565">
    <property type="term" value="F:sequence-specific DNA binding"/>
    <property type="evidence" value="ECO:0007669"/>
    <property type="project" value="InterPro"/>
</dbReference>
<dbReference type="PANTHER" id="PTHR10815:SF13">
    <property type="entry name" value="METHYLATED-DNA--PROTEIN-CYSTEINE METHYLTRANSFERASE"/>
    <property type="match status" value="1"/>
</dbReference>
<dbReference type="SMART" id="SM00342">
    <property type="entry name" value="HTH_ARAC"/>
    <property type="match status" value="1"/>
</dbReference>
<dbReference type="InterPro" id="IPR001497">
    <property type="entry name" value="MethylDNA_cys_MeTrfase_AS"/>
</dbReference>